<proteinExistence type="predicted"/>
<gene>
    <name evidence="2" type="ORF">AWB68_08469</name>
</gene>
<evidence type="ECO:0000313" key="2">
    <source>
        <dbReference type="EMBL" id="SAL87604.1"/>
    </source>
</evidence>
<name>A0A158L2J4_9BURK</name>
<feature type="compositionally biased region" description="Low complexity" evidence="1">
    <location>
        <begin position="124"/>
        <end position="141"/>
    </location>
</feature>
<keyword evidence="3" id="KW-1185">Reference proteome</keyword>
<reference evidence="2" key="1">
    <citation type="submission" date="2016-01" db="EMBL/GenBank/DDBJ databases">
        <authorList>
            <person name="Peeters C."/>
        </authorList>
    </citation>
    <scope>NUCLEOTIDE SEQUENCE [LARGE SCALE GENOMIC DNA]</scope>
    <source>
        <strain evidence="2">LMG 22940</strain>
    </source>
</reference>
<evidence type="ECO:0000313" key="3">
    <source>
        <dbReference type="Proteomes" id="UP000054770"/>
    </source>
</evidence>
<feature type="region of interest" description="Disordered" evidence="1">
    <location>
        <begin position="124"/>
        <end position="159"/>
    </location>
</feature>
<protein>
    <submittedName>
        <fullName evidence="2">Uncharacterized protein</fullName>
    </submittedName>
</protein>
<dbReference type="AlphaFoldDB" id="A0A158L2J4"/>
<comment type="caution">
    <text evidence="2">The sequence shown here is derived from an EMBL/GenBank/DDBJ whole genome shotgun (WGS) entry which is preliminary data.</text>
</comment>
<accession>A0A158L2J4</accession>
<dbReference type="EMBL" id="FCON02000305">
    <property type="protein sequence ID" value="SAL87604.1"/>
    <property type="molecule type" value="Genomic_DNA"/>
</dbReference>
<organism evidence="2 3">
    <name type="scientific">Caballeronia choica</name>
    <dbReference type="NCBI Taxonomy" id="326476"/>
    <lineage>
        <taxon>Bacteria</taxon>
        <taxon>Pseudomonadati</taxon>
        <taxon>Pseudomonadota</taxon>
        <taxon>Betaproteobacteria</taxon>
        <taxon>Burkholderiales</taxon>
        <taxon>Burkholderiaceae</taxon>
        <taxon>Caballeronia</taxon>
    </lineage>
</organism>
<evidence type="ECO:0000256" key="1">
    <source>
        <dbReference type="SAM" id="MobiDB-lite"/>
    </source>
</evidence>
<dbReference type="Proteomes" id="UP000054770">
    <property type="component" value="Unassembled WGS sequence"/>
</dbReference>
<sequence>MTIWRWARRLWESVSVDKLRWCFRHAGLEKARSRMEDILMIGQVIVSETPGVAESLAKLDYRARELVAYVDANGGWTINYGAPHVSCKPISIATAESAVNQVLNQRCASGNKCGRRHGVHLVASSDVPRSTVSSSSDSQGTRSRRNHCPAKLHSSLSNSGLPRSYNPKLFNAPQVIFDLLFRAGNSRNQHLG</sequence>